<evidence type="ECO:0000313" key="3">
    <source>
        <dbReference type="Proteomes" id="UP000623678"/>
    </source>
</evidence>
<evidence type="ECO:0000259" key="1">
    <source>
        <dbReference type="Pfam" id="PF05193"/>
    </source>
</evidence>
<dbReference type="GO" id="GO:0046872">
    <property type="term" value="F:metal ion binding"/>
    <property type="evidence" value="ECO:0007669"/>
    <property type="project" value="InterPro"/>
</dbReference>
<accession>A0A926ENZ0</accession>
<dbReference type="Pfam" id="PF05193">
    <property type="entry name" value="Peptidase_M16_C"/>
    <property type="match status" value="1"/>
</dbReference>
<dbReference type="Proteomes" id="UP000623678">
    <property type="component" value="Unassembled WGS sequence"/>
</dbReference>
<dbReference type="AlphaFoldDB" id="A0A926ENZ0"/>
<keyword evidence="3" id="KW-1185">Reference proteome</keyword>
<gene>
    <name evidence="2" type="ORF">H8705_05970</name>
</gene>
<dbReference type="InterPro" id="IPR011249">
    <property type="entry name" value="Metalloenz_LuxS/M16"/>
</dbReference>
<sequence length="426" mass="48139">MNYSFQRELLSEGVYFSSVTDDKFKHNRITANFILPLNKNTVTNNAVVPFILRKGYRECPDFTKLNRELNRLYGASLSCDISKFGAYQVLDISIYGVDDRYTLKKESIVQKCAQMLSKVLLDQHFENGLLPQKDVELEKQYLIDTIESQINDKRIFALNRCKTIMCEGESLAVEKYGYIEDAKKITSASATEAYKNILKTAQVEIMFVGCGNPDAAKQVFKQAFSSVERFPISIKKLTTKTKADEIKEVTDEMDVSQSKLVMGFRCGEINSMKEFYAVRTMAALFGGTPNSRLFTYVREKLSLCYYCAARFDRMTGLMMVDSGVNKENKQKAYDEILNQLEVIKNGDFSDDELIATRLAMKNSLQGVTDSLGAIEEWYMAQIMSGTDIAPGQEAEALDNVTKEDVIAAAKKVTLDTVYFLTGKEEQ</sequence>
<dbReference type="RefSeq" id="WP_262394905.1">
    <property type="nucleotide sequence ID" value="NZ_JACRTD010000003.1"/>
</dbReference>
<dbReference type="NCBIfam" id="NF047422">
    <property type="entry name" value="YfmF_fam"/>
    <property type="match status" value="1"/>
</dbReference>
<dbReference type="PANTHER" id="PTHR11851">
    <property type="entry name" value="METALLOPROTEASE"/>
    <property type="match status" value="1"/>
</dbReference>
<protein>
    <submittedName>
        <fullName evidence="2">Insulinase family protein</fullName>
    </submittedName>
</protein>
<dbReference type="InterPro" id="IPR050361">
    <property type="entry name" value="MPP/UQCRC_Complex"/>
</dbReference>
<reference evidence="2" key="1">
    <citation type="submission" date="2020-08" db="EMBL/GenBank/DDBJ databases">
        <title>Genome public.</title>
        <authorList>
            <person name="Liu C."/>
            <person name="Sun Q."/>
        </authorList>
    </citation>
    <scope>NUCLEOTIDE SEQUENCE</scope>
    <source>
        <strain evidence="2">NSJ-64</strain>
    </source>
</reference>
<proteinExistence type="predicted"/>
<dbReference type="SUPFAM" id="SSF63411">
    <property type="entry name" value="LuxS/MPP-like metallohydrolase"/>
    <property type="match status" value="2"/>
</dbReference>
<dbReference type="Gene3D" id="3.30.830.10">
    <property type="entry name" value="Metalloenzyme, LuxS/M16 peptidase-like"/>
    <property type="match status" value="2"/>
</dbReference>
<comment type="caution">
    <text evidence="2">The sequence shown here is derived from an EMBL/GenBank/DDBJ whole genome shotgun (WGS) entry which is preliminary data.</text>
</comment>
<evidence type="ECO:0000313" key="2">
    <source>
        <dbReference type="EMBL" id="MBC8585126.1"/>
    </source>
</evidence>
<organism evidence="2 3">
    <name type="scientific">Youxingia wuxianensis</name>
    <dbReference type="NCBI Taxonomy" id="2763678"/>
    <lineage>
        <taxon>Bacteria</taxon>
        <taxon>Bacillati</taxon>
        <taxon>Bacillota</taxon>
        <taxon>Clostridia</taxon>
        <taxon>Eubacteriales</taxon>
        <taxon>Oscillospiraceae</taxon>
        <taxon>Youxingia</taxon>
    </lineage>
</organism>
<name>A0A926ENZ0_9FIRM</name>
<dbReference type="InterPro" id="IPR007863">
    <property type="entry name" value="Peptidase_M16_C"/>
</dbReference>
<dbReference type="PANTHER" id="PTHR11851:SF186">
    <property type="entry name" value="INACTIVE METALLOPROTEASE YMFF-RELATED"/>
    <property type="match status" value="1"/>
</dbReference>
<dbReference type="EMBL" id="JACRTD010000003">
    <property type="protein sequence ID" value="MBC8585126.1"/>
    <property type="molecule type" value="Genomic_DNA"/>
</dbReference>
<feature type="domain" description="Peptidase M16 C-terminal" evidence="1">
    <location>
        <begin position="184"/>
        <end position="356"/>
    </location>
</feature>